<dbReference type="InterPro" id="IPR037045">
    <property type="entry name" value="S8pro/Inhibitor_I9_sf"/>
</dbReference>
<keyword evidence="1" id="KW-0732">Signal</keyword>
<feature type="signal peptide" evidence="1">
    <location>
        <begin position="1"/>
        <end position="26"/>
    </location>
</feature>
<evidence type="ECO:0000313" key="3">
    <source>
        <dbReference type="Proteomes" id="UP000244336"/>
    </source>
</evidence>
<dbReference type="PANTHER" id="PTHR48222">
    <property type="entry name" value="PROTEINASE INHIBITOR, PROPEPTIDE"/>
    <property type="match status" value="1"/>
</dbReference>
<dbReference type="PANTHER" id="PTHR48222:SF5">
    <property type="entry name" value="INHIBITOR I9 DOMAIN-CONTAINING PROTEIN"/>
    <property type="match status" value="1"/>
</dbReference>
<protein>
    <recommendedName>
        <fullName evidence="4">Inhibitor I9 domain-containing protein</fullName>
    </recommendedName>
</protein>
<sequence length="121" mass="13122">MKTTCSQMAPVLAVLAAFAVAAIAAAVDPPKPRGQQVHLFEATVRVPDRGGDDLEEYNYRLLAEVLGSVEAARSAMYETELGEFSAFLTNNQARRLSKVPGVLKVTRREDPTPLPETDGHL</sequence>
<proteinExistence type="predicted"/>
<evidence type="ECO:0008006" key="4">
    <source>
        <dbReference type="Google" id="ProtNLM"/>
    </source>
</evidence>
<feature type="chain" id="PRO_5015599167" description="Inhibitor I9 domain-containing protein" evidence="1">
    <location>
        <begin position="27"/>
        <end position="121"/>
    </location>
</feature>
<dbReference type="AlphaFoldDB" id="A0A2T7CZM3"/>
<name>A0A2T7CZM3_9POAL</name>
<accession>A0A2T7CZM3</accession>
<dbReference type="OrthoDB" id="653018at2759"/>
<keyword evidence="3" id="KW-1185">Reference proteome</keyword>
<dbReference type="Gramene" id="PUZ48693">
    <property type="protein sequence ID" value="PUZ48693"/>
    <property type="gene ID" value="GQ55_7G266800"/>
</dbReference>
<evidence type="ECO:0000313" key="2">
    <source>
        <dbReference type="EMBL" id="PUZ48693.1"/>
    </source>
</evidence>
<gene>
    <name evidence="2" type="ORF">GQ55_7G266800</name>
</gene>
<organism evidence="2 3">
    <name type="scientific">Panicum hallii var. hallii</name>
    <dbReference type="NCBI Taxonomy" id="1504633"/>
    <lineage>
        <taxon>Eukaryota</taxon>
        <taxon>Viridiplantae</taxon>
        <taxon>Streptophyta</taxon>
        <taxon>Embryophyta</taxon>
        <taxon>Tracheophyta</taxon>
        <taxon>Spermatophyta</taxon>
        <taxon>Magnoliopsida</taxon>
        <taxon>Liliopsida</taxon>
        <taxon>Poales</taxon>
        <taxon>Poaceae</taxon>
        <taxon>PACMAD clade</taxon>
        <taxon>Panicoideae</taxon>
        <taxon>Panicodae</taxon>
        <taxon>Paniceae</taxon>
        <taxon>Panicinae</taxon>
        <taxon>Panicum</taxon>
        <taxon>Panicum sect. Panicum</taxon>
    </lineage>
</organism>
<dbReference type="Gene3D" id="3.30.70.80">
    <property type="entry name" value="Peptidase S8 propeptide/proteinase inhibitor I9"/>
    <property type="match status" value="1"/>
</dbReference>
<dbReference type="Proteomes" id="UP000244336">
    <property type="component" value="Chromosome 7"/>
</dbReference>
<reference evidence="2 3" key="1">
    <citation type="submission" date="2018-04" db="EMBL/GenBank/DDBJ databases">
        <title>WGS assembly of Panicum hallii var. hallii HAL2.</title>
        <authorList>
            <person name="Lovell J."/>
            <person name="Jenkins J."/>
            <person name="Lowry D."/>
            <person name="Mamidi S."/>
            <person name="Sreedasyam A."/>
            <person name="Weng X."/>
            <person name="Barry K."/>
            <person name="Bonette J."/>
            <person name="Campitelli B."/>
            <person name="Daum C."/>
            <person name="Gordon S."/>
            <person name="Gould B."/>
            <person name="Lipzen A."/>
            <person name="MacQueen A."/>
            <person name="Palacio-Mejia J."/>
            <person name="Plott C."/>
            <person name="Shakirov E."/>
            <person name="Shu S."/>
            <person name="Yoshinaga Y."/>
            <person name="Zane M."/>
            <person name="Rokhsar D."/>
            <person name="Grimwood J."/>
            <person name="Schmutz J."/>
            <person name="Juenger T."/>
        </authorList>
    </citation>
    <scope>NUCLEOTIDE SEQUENCE [LARGE SCALE GENOMIC DNA]</scope>
    <source>
        <strain evidence="3">cv. HAL2</strain>
    </source>
</reference>
<evidence type="ECO:0000256" key="1">
    <source>
        <dbReference type="SAM" id="SignalP"/>
    </source>
</evidence>
<dbReference type="EMBL" id="CM009755">
    <property type="protein sequence ID" value="PUZ48693.1"/>
    <property type="molecule type" value="Genomic_DNA"/>
</dbReference>